<reference evidence="19 20" key="1">
    <citation type="submission" date="2017-12" db="EMBL/GenBank/DDBJ databases">
        <title>Integrating genomic resources of turbot (Scophthalmus maximus) in depth evaluation of genetic and physical mapping variation across individuals.</title>
        <authorList>
            <person name="Martinez P."/>
        </authorList>
    </citation>
    <scope>NUCLEOTIDE SEQUENCE [LARGE SCALE GENOMIC DNA]</scope>
</reference>
<evidence type="ECO:0000256" key="8">
    <source>
        <dbReference type="ARBA" id="ARBA00022825"/>
    </source>
</evidence>
<evidence type="ECO:0000256" key="11">
    <source>
        <dbReference type="ARBA" id="ARBA00038868"/>
    </source>
</evidence>
<evidence type="ECO:0000259" key="16">
    <source>
        <dbReference type="PROSITE" id="PS50026"/>
    </source>
</evidence>
<dbReference type="Pfam" id="PF00051">
    <property type="entry name" value="Kringle"/>
    <property type="match status" value="2"/>
</dbReference>
<dbReference type="GO" id="GO:0004252">
    <property type="term" value="F:serine-type endopeptidase activity"/>
    <property type="evidence" value="ECO:0007669"/>
    <property type="project" value="UniProtKB-EC"/>
</dbReference>
<evidence type="ECO:0000259" key="18">
    <source>
        <dbReference type="PROSITE" id="PS50240"/>
    </source>
</evidence>
<dbReference type="CDD" id="cd00108">
    <property type="entry name" value="KR"/>
    <property type="match status" value="2"/>
</dbReference>
<dbReference type="Pfam" id="PF00089">
    <property type="entry name" value="Trypsin"/>
    <property type="match status" value="2"/>
</dbReference>
<feature type="region of interest" description="Disordered" evidence="15">
    <location>
        <begin position="703"/>
        <end position="803"/>
    </location>
</feature>
<dbReference type="SUPFAM" id="SSF57196">
    <property type="entry name" value="EGF/Laminin"/>
    <property type="match status" value="1"/>
</dbReference>
<dbReference type="InterPro" id="IPR038178">
    <property type="entry name" value="Kringle_sf"/>
</dbReference>
<feature type="disulfide bond" evidence="12">
    <location>
        <begin position="527"/>
        <end position="536"/>
    </location>
</feature>
<dbReference type="PROSITE" id="PS01186">
    <property type="entry name" value="EGF_2"/>
    <property type="match status" value="3"/>
</dbReference>
<evidence type="ECO:0000256" key="4">
    <source>
        <dbReference type="ARBA" id="ARBA00022572"/>
    </source>
</evidence>
<dbReference type="SUPFAM" id="SSF57440">
    <property type="entry name" value="Kringle-like"/>
    <property type="match status" value="2"/>
</dbReference>
<dbReference type="AlphaFoldDB" id="A0A2U9CDZ1"/>
<feature type="compositionally biased region" description="Low complexity" evidence="15">
    <location>
        <begin position="742"/>
        <end position="756"/>
    </location>
</feature>
<keyword evidence="5 14" id="KW-0645">Protease</keyword>
<feature type="domain" description="Kringle" evidence="17">
    <location>
        <begin position="22"/>
        <end position="104"/>
    </location>
</feature>
<evidence type="ECO:0000256" key="14">
    <source>
        <dbReference type="RuleBase" id="RU363034"/>
    </source>
</evidence>
<feature type="domain" description="Peptidase S1" evidence="18">
    <location>
        <begin position="198"/>
        <end position="499"/>
    </location>
</feature>
<dbReference type="Pfam" id="PF00008">
    <property type="entry name" value="EGF"/>
    <property type="match status" value="2"/>
</dbReference>
<evidence type="ECO:0000313" key="19">
    <source>
        <dbReference type="EMBL" id="AWP14290.1"/>
    </source>
</evidence>
<accession>A0A2U9CDZ1</accession>
<dbReference type="PROSITE" id="PS00022">
    <property type="entry name" value="EGF_1"/>
    <property type="match status" value="2"/>
</dbReference>
<feature type="domain" description="Peptidase S1" evidence="18">
    <location>
        <begin position="811"/>
        <end position="1052"/>
    </location>
</feature>
<dbReference type="FunFam" id="2.40.20.10:FF:000001">
    <property type="entry name" value="Urokinase-type plasminogen activator"/>
    <property type="match status" value="2"/>
</dbReference>
<feature type="compositionally biased region" description="Basic residues" evidence="15">
    <location>
        <begin position="450"/>
        <end position="461"/>
    </location>
</feature>
<evidence type="ECO:0000256" key="12">
    <source>
        <dbReference type="PROSITE-ProRule" id="PRU00076"/>
    </source>
</evidence>
<dbReference type="FunFam" id="2.40.10.10:FF:000003">
    <property type="entry name" value="Transmembrane serine protease 3"/>
    <property type="match status" value="1"/>
</dbReference>
<evidence type="ECO:0000256" key="6">
    <source>
        <dbReference type="ARBA" id="ARBA00022729"/>
    </source>
</evidence>
<dbReference type="InterPro" id="IPR018114">
    <property type="entry name" value="TRYPSIN_HIS"/>
</dbReference>
<dbReference type="GO" id="GO:0006508">
    <property type="term" value="P:proteolysis"/>
    <property type="evidence" value="ECO:0007669"/>
    <property type="project" value="UniProtKB-KW"/>
</dbReference>
<dbReference type="InterPro" id="IPR013806">
    <property type="entry name" value="Kringle-like"/>
</dbReference>
<dbReference type="InterPro" id="IPR018056">
    <property type="entry name" value="Kringle_CS"/>
</dbReference>
<keyword evidence="3 12" id="KW-0245">EGF-like domain</keyword>
<keyword evidence="4 13" id="KW-0420">Kringle</keyword>
<feature type="compositionally biased region" description="Low complexity" evidence="15">
    <location>
        <begin position="146"/>
        <end position="157"/>
    </location>
</feature>
<dbReference type="PROSITE" id="PS50070">
    <property type="entry name" value="KRINGLE_2"/>
    <property type="match status" value="2"/>
</dbReference>
<comment type="caution">
    <text evidence="12">Lacks conserved residue(s) required for the propagation of feature annotation.</text>
</comment>
<evidence type="ECO:0000256" key="1">
    <source>
        <dbReference type="ARBA" id="ARBA00004239"/>
    </source>
</evidence>
<dbReference type="InterPro" id="IPR000001">
    <property type="entry name" value="Kringle"/>
</dbReference>
<dbReference type="SMART" id="SM00130">
    <property type="entry name" value="KR"/>
    <property type="match status" value="2"/>
</dbReference>
<evidence type="ECO:0000313" key="20">
    <source>
        <dbReference type="Proteomes" id="UP000246464"/>
    </source>
</evidence>
<feature type="domain" description="Kringle" evidence="17">
    <location>
        <begin position="618"/>
        <end position="700"/>
    </location>
</feature>
<feature type="region of interest" description="Disordered" evidence="15">
    <location>
        <begin position="106"/>
        <end position="194"/>
    </location>
</feature>
<dbReference type="Gene3D" id="2.10.25.10">
    <property type="entry name" value="Laminin"/>
    <property type="match status" value="2"/>
</dbReference>
<dbReference type="STRING" id="52904.ENSSMAP00000018802"/>
<dbReference type="Gene3D" id="2.40.20.10">
    <property type="entry name" value="Plasminogen Kringle 4"/>
    <property type="match status" value="2"/>
</dbReference>
<dbReference type="GO" id="GO:0033993">
    <property type="term" value="P:response to lipid"/>
    <property type="evidence" value="ECO:0007669"/>
    <property type="project" value="UniProtKB-ARBA"/>
</dbReference>
<evidence type="ECO:0000256" key="13">
    <source>
        <dbReference type="PROSITE-ProRule" id="PRU00121"/>
    </source>
</evidence>
<dbReference type="InterPro" id="IPR050127">
    <property type="entry name" value="Serine_Proteases_S1"/>
</dbReference>
<comment type="subcellular location">
    <subcellularLocation>
        <location evidence="1">Secreted</location>
        <location evidence="1">Extracellular space</location>
    </subcellularLocation>
</comment>
<feature type="domain" description="EGF-like" evidence="16">
    <location>
        <begin position="500"/>
        <end position="537"/>
    </location>
</feature>
<evidence type="ECO:0000256" key="3">
    <source>
        <dbReference type="ARBA" id="ARBA00022536"/>
    </source>
</evidence>
<keyword evidence="7 14" id="KW-0378">Hydrolase</keyword>
<dbReference type="PROSITE" id="PS00135">
    <property type="entry name" value="TRYPSIN_SER"/>
    <property type="match status" value="2"/>
</dbReference>
<dbReference type="EMBL" id="CP026257">
    <property type="protein sequence ID" value="AWP14290.1"/>
    <property type="molecule type" value="Genomic_DNA"/>
</dbReference>
<dbReference type="PROSITE" id="PS00021">
    <property type="entry name" value="KRINGLE_1"/>
    <property type="match status" value="2"/>
</dbReference>
<dbReference type="CDD" id="cd00054">
    <property type="entry name" value="EGF_CA"/>
    <property type="match status" value="2"/>
</dbReference>
<dbReference type="CDD" id="cd00190">
    <property type="entry name" value="Tryp_SPc"/>
    <property type="match status" value="2"/>
</dbReference>
<keyword evidence="2" id="KW-0964">Secreted</keyword>
<dbReference type="PRINTS" id="PR00018">
    <property type="entry name" value="KRINGLE"/>
</dbReference>
<name>A0A2U9CDZ1_SCOMX</name>
<feature type="region of interest" description="Disordered" evidence="15">
    <location>
        <begin position="427"/>
        <end position="463"/>
    </location>
</feature>
<feature type="compositionally biased region" description="Basic residues" evidence="15">
    <location>
        <begin position="427"/>
        <end position="440"/>
    </location>
</feature>
<dbReference type="InterPro" id="IPR001254">
    <property type="entry name" value="Trypsin_dom"/>
</dbReference>
<keyword evidence="8 14" id="KW-0720">Serine protease</keyword>
<dbReference type="GO" id="GO:1901701">
    <property type="term" value="P:cellular response to oxygen-containing compound"/>
    <property type="evidence" value="ECO:0007669"/>
    <property type="project" value="UniProtKB-ARBA"/>
</dbReference>
<evidence type="ECO:0000256" key="2">
    <source>
        <dbReference type="ARBA" id="ARBA00022525"/>
    </source>
</evidence>
<dbReference type="SMART" id="SM00020">
    <property type="entry name" value="Tryp_SPc"/>
    <property type="match status" value="2"/>
</dbReference>
<feature type="disulfide bond" evidence="12">
    <location>
        <begin position="603"/>
        <end position="612"/>
    </location>
</feature>
<comment type="catalytic activity">
    <reaction evidence="10">
        <text>Preferential cleavage: Arg-|-Xaa, Lys-|-Xaa.</text>
        <dbReference type="EC" id="3.4.21.4"/>
    </reaction>
</comment>
<evidence type="ECO:0000256" key="5">
    <source>
        <dbReference type="ARBA" id="ARBA00022670"/>
    </source>
</evidence>
<protein>
    <recommendedName>
        <fullName evidence="11">trypsin</fullName>
        <ecNumber evidence="11">3.4.21.4</ecNumber>
    </recommendedName>
</protein>
<evidence type="ECO:0000256" key="7">
    <source>
        <dbReference type="ARBA" id="ARBA00022801"/>
    </source>
</evidence>
<dbReference type="SUPFAM" id="SSF50494">
    <property type="entry name" value="Trypsin-like serine proteases"/>
    <property type="match status" value="2"/>
</dbReference>
<keyword evidence="20" id="KW-1185">Reference proteome</keyword>
<keyword evidence="9 12" id="KW-1015">Disulfide bond</keyword>
<dbReference type="PROSITE" id="PS50240">
    <property type="entry name" value="TRYPSIN_DOM"/>
    <property type="match status" value="2"/>
</dbReference>
<evidence type="ECO:0000256" key="15">
    <source>
        <dbReference type="SAM" id="MobiDB-lite"/>
    </source>
</evidence>
<dbReference type="FunFam" id="2.40.10.10:FF:000069">
    <property type="entry name" value="Hyaluronan-binding protein 2"/>
    <property type="match status" value="1"/>
</dbReference>
<dbReference type="SMART" id="SM00181">
    <property type="entry name" value="EGF"/>
    <property type="match status" value="3"/>
</dbReference>
<dbReference type="InterPro" id="IPR000742">
    <property type="entry name" value="EGF"/>
</dbReference>
<dbReference type="PANTHER" id="PTHR24264">
    <property type="entry name" value="TRYPSIN-RELATED"/>
    <property type="match status" value="1"/>
</dbReference>
<sequence length="1063" mass="116829">MVDDASSLVWTFIASALQGPDDCYVDDGESYRGNVSEAEPGDECLYWNSHFILDSGTNPFTSFEDNDGLGPHNFCRNPDGDATPWCFFRRGRSLLWDYCDVRECSTPTDVSPTEIIPPVPDPTTAKPQPTKPEPTADIKPTTTQLPMTTKPPTTEKPSQAPQPSPVPTDGPTIPGSTVPPEQFSTCGQPQPEKPLTRIFGGLKVSPGALPWQVSLQVRPKDTDRDFRHICGGVLIASCWVLTAGHCIEQNKDMQVVIGGLSLDMPEYTEQTLRVEEAIVHENYTETPTAVYSDNALLRLKGTDGVCANETQFVKTACLPDAQLPDGTECTISGWGATDKAAYGSHHLLEANVLLINQDKCSERDIYGSALDDTMFCAGHLRGGVDSCQGDSGGPLTCKLNNTSVIYGLVSWGDQCGKKNKPGVYTRLKQKKDKKHHRHHDHDHEHGVSGHGRRGKHNKKRPSFGDIIKDSFFEIVERAYSNGDDDDDDDDEDWLSELQEPEGLCNPNPCLHNGVCEEKGKTKFKCDCPKPFKGRRCQKAKRICRKGLCGRGECVLTSNHPFYECKCKEPFQPPNCRSYEFCEPNPCKNGGECIINGNDFDCACPSGYRGRFCHVGPDDCYVDDGESYRGNVSETDDEDECLYWNSHFILDSGTNPFTSFEDNDGLGPHNFCRNPDGDAMPWCFFRRGRRLLWDYCDVRECSTPTDVSPTEIIPPVPDPTTAKPQPTKPEPTADIKPTTTQLPMTTKPPTTEKPTSTQLPVITIAPTTEKPSQAPQPSPVPTDGPTIPGSTVPPEQFSTCGQPQPKKPLTRIFGGLKVPPGALPWQVSLLVRPKNTNQQFRHICGGVLIASCWVLTAGHCIEQNKDMQVVMGGLSLDMTEYTEQTLRVEEAIVHENYTETPTAVYSDIALLRLNGTDGVCAEETQFVKTACLPDAQLPDGMECTISGWGATENSTYGSNRLLEANVLLINQHKCSERKIYGRILDNTMFCAGHLMGGVDSCQGDSGGPLTCKPNNASVIYGLVSWGDQCGRKNKPGVYTRVTHFLDWIKSKTQATFPSATSKTV</sequence>
<dbReference type="PANTHER" id="PTHR24264:SF40">
    <property type="entry name" value="HYALURONAN-BINDING PROTEIN 2"/>
    <property type="match status" value="1"/>
</dbReference>
<evidence type="ECO:0000256" key="9">
    <source>
        <dbReference type="ARBA" id="ARBA00023157"/>
    </source>
</evidence>
<gene>
    <name evidence="19" type="ORF">SMAX5B_016849</name>
</gene>
<dbReference type="GO" id="GO:0005615">
    <property type="term" value="C:extracellular space"/>
    <property type="evidence" value="ECO:0007669"/>
    <property type="project" value="TreeGrafter"/>
</dbReference>
<dbReference type="EC" id="3.4.21.4" evidence="11"/>
<dbReference type="InterPro" id="IPR009003">
    <property type="entry name" value="Peptidase_S1_PA"/>
</dbReference>
<dbReference type="PROSITE" id="PS50026">
    <property type="entry name" value="EGF_3"/>
    <property type="match status" value="2"/>
</dbReference>
<dbReference type="PROSITE" id="PS00134">
    <property type="entry name" value="TRYPSIN_HIS"/>
    <property type="match status" value="2"/>
</dbReference>
<organism evidence="19 20">
    <name type="scientific">Scophthalmus maximus</name>
    <name type="common">Turbot</name>
    <name type="synonym">Psetta maxima</name>
    <dbReference type="NCBI Taxonomy" id="52904"/>
    <lineage>
        <taxon>Eukaryota</taxon>
        <taxon>Metazoa</taxon>
        <taxon>Chordata</taxon>
        <taxon>Craniata</taxon>
        <taxon>Vertebrata</taxon>
        <taxon>Euteleostomi</taxon>
        <taxon>Actinopterygii</taxon>
        <taxon>Neopterygii</taxon>
        <taxon>Teleostei</taxon>
        <taxon>Neoteleostei</taxon>
        <taxon>Acanthomorphata</taxon>
        <taxon>Carangaria</taxon>
        <taxon>Pleuronectiformes</taxon>
        <taxon>Pleuronectoidei</taxon>
        <taxon>Scophthalmidae</taxon>
        <taxon>Scophthalmus</taxon>
    </lineage>
</organism>
<dbReference type="PRINTS" id="PR00722">
    <property type="entry name" value="CHYMOTRYPSIN"/>
</dbReference>
<evidence type="ECO:0000256" key="10">
    <source>
        <dbReference type="ARBA" id="ARBA00036320"/>
    </source>
</evidence>
<dbReference type="InterPro" id="IPR033116">
    <property type="entry name" value="TRYPSIN_SER"/>
</dbReference>
<feature type="domain" description="EGF-like" evidence="16">
    <location>
        <begin position="577"/>
        <end position="613"/>
    </location>
</feature>
<keyword evidence="6" id="KW-0732">Signal</keyword>
<proteinExistence type="predicted"/>
<dbReference type="InterPro" id="IPR043504">
    <property type="entry name" value="Peptidase_S1_PA_chymotrypsin"/>
</dbReference>
<dbReference type="InterPro" id="IPR001314">
    <property type="entry name" value="Peptidase_S1A"/>
</dbReference>
<dbReference type="Gene3D" id="2.40.10.10">
    <property type="entry name" value="Trypsin-like serine proteases"/>
    <property type="match status" value="4"/>
</dbReference>
<evidence type="ECO:0000259" key="17">
    <source>
        <dbReference type="PROSITE" id="PS50070"/>
    </source>
</evidence>
<dbReference type="Proteomes" id="UP000246464">
    <property type="component" value="Chromosome 15"/>
</dbReference>